<accession>A0A6G0XKH5</accession>
<protein>
    <submittedName>
        <fullName evidence="2">Uncharacterized protein</fullName>
    </submittedName>
</protein>
<keyword evidence="1" id="KW-0472">Membrane</keyword>
<name>A0A6G0XKH5_9STRA</name>
<dbReference type="VEuPathDB" id="FungiDB:AeMF1_005641"/>
<keyword evidence="1" id="KW-0812">Transmembrane</keyword>
<comment type="caution">
    <text evidence="2">The sequence shown here is derived from an EMBL/GenBank/DDBJ whole genome shotgun (WGS) entry which is preliminary data.</text>
</comment>
<keyword evidence="3" id="KW-1185">Reference proteome</keyword>
<dbReference type="EMBL" id="VJMJ01000043">
    <property type="protein sequence ID" value="KAF0740799.1"/>
    <property type="molecule type" value="Genomic_DNA"/>
</dbReference>
<keyword evidence="1" id="KW-1133">Transmembrane helix</keyword>
<sequence length="222" mass="24776">MVQPLWKLAQTHDPKNLWPELHIYVLNPAEVATLYAASQCFSTVHFHVPDVTLVKSYIAKTSVSWHNGEILLDRPLQDSDDPIADLPIVHLDPKCAGRTVRNLKRLCLNLPRLTHLRSLVLNGVPAHAMVNVTASPVLTLLSDVEQGCFVLRAFGAKYIQLVETQTTRRIDVHHRMKFSSSVLDQIDLWIQLQGSAIVMIVAVCLVVFRSVLSAGMVGLDFN</sequence>
<reference evidence="2 3" key="1">
    <citation type="submission" date="2019-07" db="EMBL/GenBank/DDBJ databases">
        <title>Genomics analysis of Aphanomyces spp. identifies a new class of oomycete effector associated with host adaptation.</title>
        <authorList>
            <person name="Gaulin E."/>
        </authorList>
    </citation>
    <scope>NUCLEOTIDE SEQUENCE [LARGE SCALE GENOMIC DNA]</scope>
    <source>
        <strain evidence="2 3">ATCC 201684</strain>
    </source>
</reference>
<evidence type="ECO:0000313" key="2">
    <source>
        <dbReference type="EMBL" id="KAF0740799.1"/>
    </source>
</evidence>
<organism evidence="2 3">
    <name type="scientific">Aphanomyces euteiches</name>
    <dbReference type="NCBI Taxonomy" id="100861"/>
    <lineage>
        <taxon>Eukaryota</taxon>
        <taxon>Sar</taxon>
        <taxon>Stramenopiles</taxon>
        <taxon>Oomycota</taxon>
        <taxon>Saprolegniomycetes</taxon>
        <taxon>Saprolegniales</taxon>
        <taxon>Verrucalvaceae</taxon>
        <taxon>Aphanomyces</taxon>
    </lineage>
</organism>
<dbReference type="Proteomes" id="UP000481153">
    <property type="component" value="Unassembled WGS sequence"/>
</dbReference>
<gene>
    <name evidence="2" type="ORF">Ae201684_003840</name>
</gene>
<evidence type="ECO:0000256" key="1">
    <source>
        <dbReference type="SAM" id="Phobius"/>
    </source>
</evidence>
<evidence type="ECO:0000313" key="3">
    <source>
        <dbReference type="Proteomes" id="UP000481153"/>
    </source>
</evidence>
<proteinExistence type="predicted"/>
<feature type="transmembrane region" description="Helical" evidence="1">
    <location>
        <begin position="188"/>
        <end position="208"/>
    </location>
</feature>
<dbReference type="AlphaFoldDB" id="A0A6G0XKH5"/>